<evidence type="ECO:0000256" key="2">
    <source>
        <dbReference type="ARBA" id="ARBA00022692"/>
    </source>
</evidence>
<evidence type="ECO:0000256" key="5">
    <source>
        <dbReference type="SAM" id="Phobius"/>
    </source>
</evidence>
<dbReference type="InterPro" id="IPR011701">
    <property type="entry name" value="MFS"/>
</dbReference>
<keyword evidence="2 5" id="KW-0812">Transmembrane</keyword>
<dbReference type="SUPFAM" id="SSF103473">
    <property type="entry name" value="MFS general substrate transporter"/>
    <property type="match status" value="1"/>
</dbReference>
<dbReference type="InterPro" id="IPR036259">
    <property type="entry name" value="MFS_trans_sf"/>
</dbReference>
<dbReference type="PANTHER" id="PTHR11662">
    <property type="entry name" value="SOLUTE CARRIER FAMILY 17"/>
    <property type="match status" value="1"/>
</dbReference>
<proteinExistence type="predicted"/>
<protein>
    <submittedName>
        <fullName evidence="8">MFS domain-containing protein</fullName>
    </submittedName>
</protein>
<name>A0A1I7ZQL3_9BILA</name>
<feature type="domain" description="Major facilitator superfamily (MFS) profile" evidence="6">
    <location>
        <begin position="1"/>
        <end position="230"/>
    </location>
</feature>
<keyword evidence="3 5" id="KW-1133">Transmembrane helix</keyword>
<evidence type="ECO:0000256" key="4">
    <source>
        <dbReference type="ARBA" id="ARBA00023136"/>
    </source>
</evidence>
<organism evidence="7 8">
    <name type="scientific">Steinernema glaseri</name>
    <dbReference type="NCBI Taxonomy" id="37863"/>
    <lineage>
        <taxon>Eukaryota</taxon>
        <taxon>Metazoa</taxon>
        <taxon>Ecdysozoa</taxon>
        <taxon>Nematoda</taxon>
        <taxon>Chromadorea</taxon>
        <taxon>Rhabditida</taxon>
        <taxon>Tylenchina</taxon>
        <taxon>Panagrolaimomorpha</taxon>
        <taxon>Strongyloidoidea</taxon>
        <taxon>Steinernematidae</taxon>
        <taxon>Steinernema</taxon>
    </lineage>
</organism>
<feature type="transmembrane region" description="Helical" evidence="5">
    <location>
        <begin position="120"/>
        <end position="144"/>
    </location>
</feature>
<keyword evidence="4 5" id="KW-0472">Membrane</keyword>
<dbReference type="Proteomes" id="UP000095287">
    <property type="component" value="Unplaced"/>
</dbReference>
<evidence type="ECO:0000313" key="8">
    <source>
        <dbReference type="WBParaSite" id="L893_g28947.t1"/>
    </source>
</evidence>
<evidence type="ECO:0000256" key="1">
    <source>
        <dbReference type="ARBA" id="ARBA00004141"/>
    </source>
</evidence>
<reference evidence="8" key="1">
    <citation type="submission" date="2016-11" db="UniProtKB">
        <authorList>
            <consortium name="WormBaseParasite"/>
        </authorList>
    </citation>
    <scope>IDENTIFICATION</scope>
</reference>
<dbReference type="WBParaSite" id="L893_g28947.t1">
    <property type="protein sequence ID" value="L893_g28947.t1"/>
    <property type="gene ID" value="L893_g28947"/>
</dbReference>
<sequence length="230" mass="25250">MGFAQGFLIPCGSLIVAKWFTLHEKSTAMAIFTTGNQIGLSVAMFFTARLCQIPLLGGWPSAFVLSGLVALLFLLLWIPFAADRPRDSRFITAAELEHINGQTVKHRAMSISVKTPYKKIFLCPVVLAICLCSFCQSFVIVSLATYLPQYNQSALKLDISSNGIWASLPFIVQMLTKFLFAFSADHLKKRHISINLITKTFNSLEFSPPSAAAPVSCGSRCWAARTTCSS</sequence>
<evidence type="ECO:0000313" key="7">
    <source>
        <dbReference type="Proteomes" id="UP000095287"/>
    </source>
</evidence>
<comment type="subcellular location">
    <subcellularLocation>
        <location evidence="1">Membrane</location>
        <topology evidence="1">Multi-pass membrane protein</topology>
    </subcellularLocation>
</comment>
<evidence type="ECO:0000259" key="6">
    <source>
        <dbReference type="PROSITE" id="PS50850"/>
    </source>
</evidence>
<dbReference type="InterPro" id="IPR020846">
    <property type="entry name" value="MFS_dom"/>
</dbReference>
<dbReference type="PANTHER" id="PTHR11662:SF442">
    <property type="entry name" value="MAJOR FACILITATOR SUPERFAMILY (MFS) PROFILE DOMAIN-CONTAINING PROTEIN"/>
    <property type="match status" value="1"/>
</dbReference>
<feature type="transmembrane region" description="Helical" evidence="5">
    <location>
        <begin position="164"/>
        <end position="182"/>
    </location>
</feature>
<dbReference type="PROSITE" id="PS50850">
    <property type="entry name" value="MFS"/>
    <property type="match status" value="1"/>
</dbReference>
<feature type="transmembrane region" description="Helical" evidence="5">
    <location>
        <begin position="59"/>
        <end position="80"/>
    </location>
</feature>
<dbReference type="GO" id="GO:0022857">
    <property type="term" value="F:transmembrane transporter activity"/>
    <property type="evidence" value="ECO:0007669"/>
    <property type="project" value="InterPro"/>
</dbReference>
<dbReference type="GO" id="GO:0016020">
    <property type="term" value="C:membrane"/>
    <property type="evidence" value="ECO:0007669"/>
    <property type="project" value="UniProtKB-SubCell"/>
</dbReference>
<evidence type="ECO:0000256" key="3">
    <source>
        <dbReference type="ARBA" id="ARBA00022989"/>
    </source>
</evidence>
<keyword evidence="7" id="KW-1185">Reference proteome</keyword>
<dbReference type="AlphaFoldDB" id="A0A1I7ZQL3"/>
<dbReference type="Pfam" id="PF07690">
    <property type="entry name" value="MFS_1"/>
    <property type="match status" value="1"/>
</dbReference>
<accession>A0A1I7ZQL3</accession>
<dbReference type="GO" id="GO:0006820">
    <property type="term" value="P:monoatomic anion transport"/>
    <property type="evidence" value="ECO:0007669"/>
    <property type="project" value="TreeGrafter"/>
</dbReference>
<dbReference type="InterPro" id="IPR050382">
    <property type="entry name" value="MFS_Na/Anion_cotransporter"/>
</dbReference>
<dbReference type="Gene3D" id="1.20.1250.20">
    <property type="entry name" value="MFS general substrate transporter like domains"/>
    <property type="match status" value="2"/>
</dbReference>